<keyword evidence="7" id="KW-1185">Reference proteome</keyword>
<keyword evidence="1" id="KW-0805">Transcription regulation</keyword>
<dbReference type="Gene3D" id="1.10.10.60">
    <property type="entry name" value="Homeodomain-like"/>
    <property type="match status" value="1"/>
</dbReference>
<evidence type="ECO:0000256" key="1">
    <source>
        <dbReference type="ARBA" id="ARBA00023015"/>
    </source>
</evidence>
<accession>A0ABT1A7H8</accession>
<dbReference type="PROSITE" id="PS50977">
    <property type="entry name" value="HTH_TETR_2"/>
    <property type="match status" value="1"/>
</dbReference>
<evidence type="ECO:0000259" key="5">
    <source>
        <dbReference type="PROSITE" id="PS50977"/>
    </source>
</evidence>
<dbReference type="SUPFAM" id="SSF46689">
    <property type="entry name" value="Homeodomain-like"/>
    <property type="match status" value="1"/>
</dbReference>
<dbReference type="Pfam" id="PF02909">
    <property type="entry name" value="TetR_C_1"/>
    <property type="match status" value="1"/>
</dbReference>
<evidence type="ECO:0000256" key="3">
    <source>
        <dbReference type="ARBA" id="ARBA00023163"/>
    </source>
</evidence>
<reference evidence="6" key="1">
    <citation type="submission" date="2021-04" db="EMBL/GenBank/DDBJ databases">
        <title>Pseudonocardia sp. nov., isolated from sandy soil of mangrove forest.</title>
        <authorList>
            <person name="Zan Z."/>
            <person name="Huang R."/>
            <person name="Liu W."/>
        </authorList>
    </citation>
    <scope>NUCLEOTIDE SEQUENCE</scope>
    <source>
        <strain evidence="6">S2-4</strain>
    </source>
</reference>
<sequence length="246" mass="26850">MPDSVPLPDEVALLWGRREAPRRGPKATLTIDEIVRAAVGVADADGLAAVSMAKVAAELGRSTMALYRHVRSKDELLMLMGDAAVATPPDLSGADWRTGLTTWALSIVETLREHSWFTQLPLSGPPVGPNNLAWFESALRALTDTPLAELEKVGVVQNLITLVHGEVRLGRELQRSFDEDPAKFGRYGEVLAELIDPVRFPALSRVVSSGAFSEPEMINQDLAEDFRFGLSLFLDGVEAYMQRRAG</sequence>
<dbReference type="PANTHER" id="PTHR30055:SF151">
    <property type="entry name" value="TRANSCRIPTIONAL REGULATORY PROTEIN"/>
    <property type="match status" value="1"/>
</dbReference>
<dbReference type="InterPro" id="IPR036271">
    <property type="entry name" value="Tet_transcr_reg_TetR-rel_C_sf"/>
</dbReference>
<dbReference type="EMBL" id="JAGSOV010000060">
    <property type="protein sequence ID" value="MCO1658916.1"/>
    <property type="molecule type" value="Genomic_DNA"/>
</dbReference>
<dbReference type="Proteomes" id="UP001165283">
    <property type="component" value="Unassembled WGS sequence"/>
</dbReference>
<name>A0ABT1A7H8_9PSEU</name>
<comment type="caution">
    <text evidence="6">The sequence shown here is derived from an EMBL/GenBank/DDBJ whole genome shotgun (WGS) entry which is preliminary data.</text>
</comment>
<dbReference type="Pfam" id="PF00440">
    <property type="entry name" value="TetR_N"/>
    <property type="match status" value="1"/>
</dbReference>
<feature type="domain" description="HTH tetR-type" evidence="5">
    <location>
        <begin position="28"/>
        <end position="88"/>
    </location>
</feature>
<gene>
    <name evidence="6" type="ORF">KDL28_27990</name>
</gene>
<dbReference type="SUPFAM" id="SSF48498">
    <property type="entry name" value="Tetracyclin repressor-like, C-terminal domain"/>
    <property type="match status" value="1"/>
</dbReference>
<evidence type="ECO:0000256" key="2">
    <source>
        <dbReference type="ARBA" id="ARBA00023125"/>
    </source>
</evidence>
<keyword evidence="3" id="KW-0804">Transcription</keyword>
<evidence type="ECO:0000313" key="6">
    <source>
        <dbReference type="EMBL" id="MCO1658916.1"/>
    </source>
</evidence>
<dbReference type="InterPro" id="IPR050109">
    <property type="entry name" value="HTH-type_TetR-like_transc_reg"/>
</dbReference>
<evidence type="ECO:0000256" key="4">
    <source>
        <dbReference type="PROSITE-ProRule" id="PRU00335"/>
    </source>
</evidence>
<proteinExistence type="predicted"/>
<dbReference type="InterPro" id="IPR004111">
    <property type="entry name" value="Repressor_TetR_C"/>
</dbReference>
<organism evidence="6 7">
    <name type="scientific">Pseudonocardia humida</name>
    <dbReference type="NCBI Taxonomy" id="2800819"/>
    <lineage>
        <taxon>Bacteria</taxon>
        <taxon>Bacillati</taxon>
        <taxon>Actinomycetota</taxon>
        <taxon>Actinomycetes</taxon>
        <taxon>Pseudonocardiales</taxon>
        <taxon>Pseudonocardiaceae</taxon>
        <taxon>Pseudonocardia</taxon>
    </lineage>
</organism>
<dbReference type="Gene3D" id="1.10.357.10">
    <property type="entry name" value="Tetracycline Repressor, domain 2"/>
    <property type="match status" value="1"/>
</dbReference>
<dbReference type="PANTHER" id="PTHR30055">
    <property type="entry name" value="HTH-TYPE TRANSCRIPTIONAL REGULATOR RUTR"/>
    <property type="match status" value="1"/>
</dbReference>
<keyword evidence="2 4" id="KW-0238">DNA-binding</keyword>
<evidence type="ECO:0000313" key="7">
    <source>
        <dbReference type="Proteomes" id="UP001165283"/>
    </source>
</evidence>
<dbReference type="RefSeq" id="WP_252443381.1">
    <property type="nucleotide sequence ID" value="NZ_JAGSOV010000060.1"/>
</dbReference>
<protein>
    <submittedName>
        <fullName evidence="6">TetR/AcrR family transcriptional regulator C-terminal domain-containing protein</fullName>
    </submittedName>
</protein>
<dbReference type="InterPro" id="IPR009057">
    <property type="entry name" value="Homeodomain-like_sf"/>
</dbReference>
<feature type="DNA-binding region" description="H-T-H motif" evidence="4">
    <location>
        <begin position="51"/>
        <end position="70"/>
    </location>
</feature>
<dbReference type="InterPro" id="IPR001647">
    <property type="entry name" value="HTH_TetR"/>
</dbReference>